<feature type="signal peptide" evidence="8">
    <location>
        <begin position="1"/>
        <end position="21"/>
    </location>
</feature>
<sequence>MKSNRLAGVVSAVALSVAAFAASGAHAQSLLFWSTQATPLEEGQKMRDLVLKPFGAPVEFQSMDAGPFNTRIKAELQANKGTIAVIGGLHGEFTVYEKNLTDLSDVAKGLGDVKVNETFAKLGKLGTDQQKYLPWMQATYLMAANKKALEYLPAGADVNALTYDQLIAWGKTLKEKTGGPKIGIPAGPRGLLARFVQGYLYPSFTDSMVTKFRSAEAEKMWGTMKSLWAETNPASTSYNFMQEALLTDEVWVVWDHAARLQEAFNTRPDDFIAFPAPAGPTGRGFMPVIAGIGIPSTAPDQAAAKKLVAHLMQPKTQIETLRATGFFPVVDVQVPDDVQPSVKISAAAIARQSSAKDAKPGLLPVGLGDQGGQFNKVYTDTFQRILLANHPIREVLDSQATQLKAILERTGAPCWAPDKPSTGACPVE</sequence>
<keyword evidence="3" id="KW-1003">Cell membrane</keyword>
<keyword evidence="5" id="KW-0472">Membrane</keyword>
<dbReference type="PANTHER" id="PTHR43649:SF33">
    <property type="entry name" value="POLYGALACTURONAN_RHAMNOGALACTURONAN-BINDING PROTEIN YTCQ"/>
    <property type="match status" value="1"/>
</dbReference>
<keyword evidence="4 8" id="KW-0732">Signal</keyword>
<protein>
    <submittedName>
        <fullName evidence="9">ABC transporter substrate-binding protein</fullName>
    </submittedName>
</protein>
<organism evidence="9 10">
    <name type="scientific">Lacibacterium aquatile</name>
    <dbReference type="NCBI Taxonomy" id="1168082"/>
    <lineage>
        <taxon>Bacteria</taxon>
        <taxon>Pseudomonadati</taxon>
        <taxon>Pseudomonadota</taxon>
        <taxon>Alphaproteobacteria</taxon>
        <taxon>Rhodospirillales</taxon>
        <taxon>Rhodospirillaceae</taxon>
    </lineage>
</organism>
<evidence type="ECO:0000256" key="8">
    <source>
        <dbReference type="SAM" id="SignalP"/>
    </source>
</evidence>
<proteinExistence type="inferred from homology"/>
<dbReference type="Proteomes" id="UP001597295">
    <property type="component" value="Unassembled WGS sequence"/>
</dbReference>
<accession>A0ABW5DXQ5</accession>
<evidence type="ECO:0000256" key="5">
    <source>
        <dbReference type="ARBA" id="ARBA00023136"/>
    </source>
</evidence>
<evidence type="ECO:0000313" key="9">
    <source>
        <dbReference type="EMBL" id="MFD2265239.1"/>
    </source>
</evidence>
<keyword evidence="6" id="KW-0564">Palmitate</keyword>
<evidence type="ECO:0000256" key="4">
    <source>
        <dbReference type="ARBA" id="ARBA00022729"/>
    </source>
</evidence>
<dbReference type="InterPro" id="IPR006059">
    <property type="entry name" value="SBP"/>
</dbReference>
<keyword evidence="7" id="KW-0449">Lipoprotein</keyword>
<reference evidence="10" key="1">
    <citation type="journal article" date="2019" name="Int. J. Syst. Evol. Microbiol.">
        <title>The Global Catalogue of Microorganisms (GCM) 10K type strain sequencing project: providing services to taxonomists for standard genome sequencing and annotation.</title>
        <authorList>
            <consortium name="The Broad Institute Genomics Platform"/>
            <consortium name="The Broad Institute Genome Sequencing Center for Infectious Disease"/>
            <person name="Wu L."/>
            <person name="Ma J."/>
        </authorList>
    </citation>
    <scope>NUCLEOTIDE SEQUENCE [LARGE SCALE GENOMIC DNA]</scope>
    <source>
        <strain evidence="10">CGMCC 1.19062</strain>
    </source>
</reference>
<evidence type="ECO:0000256" key="1">
    <source>
        <dbReference type="ARBA" id="ARBA00004418"/>
    </source>
</evidence>
<evidence type="ECO:0000256" key="6">
    <source>
        <dbReference type="ARBA" id="ARBA00023139"/>
    </source>
</evidence>
<dbReference type="InterPro" id="IPR050490">
    <property type="entry name" value="Bact_solute-bd_prot1"/>
</dbReference>
<dbReference type="EMBL" id="JBHUIP010000016">
    <property type="protein sequence ID" value="MFD2265239.1"/>
    <property type="molecule type" value="Genomic_DNA"/>
</dbReference>
<comment type="subcellular location">
    <subcellularLocation>
        <location evidence="1">Periplasm</location>
    </subcellularLocation>
</comment>
<evidence type="ECO:0000256" key="7">
    <source>
        <dbReference type="ARBA" id="ARBA00023288"/>
    </source>
</evidence>
<gene>
    <name evidence="9" type="ORF">ACFSM5_20215</name>
</gene>
<evidence type="ECO:0000256" key="2">
    <source>
        <dbReference type="ARBA" id="ARBA00008520"/>
    </source>
</evidence>
<name>A0ABW5DXQ5_9PROT</name>
<dbReference type="Gene3D" id="3.40.190.10">
    <property type="entry name" value="Periplasmic binding protein-like II"/>
    <property type="match status" value="1"/>
</dbReference>
<dbReference type="RefSeq" id="WP_379878411.1">
    <property type="nucleotide sequence ID" value="NZ_JBHUIP010000016.1"/>
</dbReference>
<feature type="chain" id="PRO_5046440725" evidence="8">
    <location>
        <begin position="22"/>
        <end position="428"/>
    </location>
</feature>
<comment type="caution">
    <text evidence="9">The sequence shown here is derived from an EMBL/GenBank/DDBJ whole genome shotgun (WGS) entry which is preliminary data.</text>
</comment>
<dbReference type="SUPFAM" id="SSF53850">
    <property type="entry name" value="Periplasmic binding protein-like II"/>
    <property type="match status" value="1"/>
</dbReference>
<dbReference type="PANTHER" id="PTHR43649">
    <property type="entry name" value="ARABINOSE-BINDING PROTEIN-RELATED"/>
    <property type="match status" value="1"/>
</dbReference>
<dbReference type="Pfam" id="PF01547">
    <property type="entry name" value="SBP_bac_1"/>
    <property type="match status" value="1"/>
</dbReference>
<comment type="similarity">
    <text evidence="2">Belongs to the bacterial solute-binding protein 1 family.</text>
</comment>
<evidence type="ECO:0000256" key="3">
    <source>
        <dbReference type="ARBA" id="ARBA00022475"/>
    </source>
</evidence>
<keyword evidence="10" id="KW-1185">Reference proteome</keyword>
<evidence type="ECO:0000313" key="10">
    <source>
        <dbReference type="Proteomes" id="UP001597295"/>
    </source>
</evidence>